<evidence type="ECO:0000313" key="3">
    <source>
        <dbReference type="Proteomes" id="UP001046870"/>
    </source>
</evidence>
<evidence type="ECO:0000313" key="2">
    <source>
        <dbReference type="EMBL" id="KAG7461675.1"/>
    </source>
</evidence>
<keyword evidence="3" id="KW-1185">Reference proteome</keyword>
<evidence type="ECO:0000256" key="1">
    <source>
        <dbReference type="SAM" id="MobiDB-lite"/>
    </source>
</evidence>
<comment type="caution">
    <text evidence="2">The sequence shown here is derived from an EMBL/GenBank/DDBJ whole genome shotgun (WGS) entry which is preliminary data.</text>
</comment>
<accession>A0A9D3T5H0</accession>
<reference evidence="2" key="1">
    <citation type="submission" date="2021-01" db="EMBL/GenBank/DDBJ databases">
        <authorList>
            <person name="Zahm M."/>
            <person name="Roques C."/>
            <person name="Cabau C."/>
            <person name="Klopp C."/>
            <person name="Donnadieu C."/>
            <person name="Jouanno E."/>
            <person name="Lampietro C."/>
            <person name="Louis A."/>
            <person name="Herpin A."/>
            <person name="Echchiki A."/>
            <person name="Berthelot C."/>
            <person name="Parey E."/>
            <person name="Roest-Crollius H."/>
            <person name="Braasch I."/>
            <person name="Postlethwait J."/>
            <person name="Bobe J."/>
            <person name="Montfort J."/>
            <person name="Bouchez O."/>
            <person name="Begum T."/>
            <person name="Mejri S."/>
            <person name="Adams A."/>
            <person name="Chen W.-J."/>
            <person name="Guiguen Y."/>
        </authorList>
    </citation>
    <scope>NUCLEOTIDE SEQUENCE</scope>
    <source>
        <strain evidence="2">YG-15Mar2019-1</strain>
        <tissue evidence="2">Brain</tissue>
    </source>
</reference>
<name>A0A9D3T5H0_MEGAT</name>
<dbReference type="Proteomes" id="UP001046870">
    <property type="component" value="Chromosome 17"/>
</dbReference>
<gene>
    <name evidence="2" type="ORF">MATL_G00193630</name>
</gene>
<sequence>MGRESTRQIHPGVTGARRWDTVSEQRAVVLKGLDFYSEGHSAVIGAFSSGATEPGASVTLGGSDIWKGGERQRKTHQRCR</sequence>
<proteinExistence type="predicted"/>
<feature type="region of interest" description="Disordered" evidence="1">
    <location>
        <begin position="50"/>
        <end position="80"/>
    </location>
</feature>
<dbReference type="AlphaFoldDB" id="A0A9D3T5H0"/>
<organism evidence="2 3">
    <name type="scientific">Megalops atlanticus</name>
    <name type="common">Tarpon</name>
    <name type="synonym">Clupea gigantea</name>
    <dbReference type="NCBI Taxonomy" id="7932"/>
    <lineage>
        <taxon>Eukaryota</taxon>
        <taxon>Metazoa</taxon>
        <taxon>Chordata</taxon>
        <taxon>Craniata</taxon>
        <taxon>Vertebrata</taxon>
        <taxon>Euteleostomi</taxon>
        <taxon>Actinopterygii</taxon>
        <taxon>Neopterygii</taxon>
        <taxon>Teleostei</taxon>
        <taxon>Elopiformes</taxon>
        <taxon>Megalopidae</taxon>
        <taxon>Megalops</taxon>
    </lineage>
</organism>
<dbReference type="EMBL" id="JAFDVH010000017">
    <property type="protein sequence ID" value="KAG7461675.1"/>
    <property type="molecule type" value="Genomic_DNA"/>
</dbReference>
<protein>
    <submittedName>
        <fullName evidence="2">Uncharacterized protein</fullName>
    </submittedName>
</protein>